<gene>
    <name evidence="6" type="ORF">BCR36DRAFT_315816</name>
</gene>
<dbReference type="InterPro" id="IPR051058">
    <property type="entry name" value="GDSL_Est/Lipase"/>
</dbReference>
<evidence type="ECO:0000256" key="1">
    <source>
        <dbReference type="ARBA" id="ARBA00022729"/>
    </source>
</evidence>
<protein>
    <recommendedName>
        <fullName evidence="5">CBM10 domain-containing protein</fullName>
    </recommendedName>
</protein>
<dbReference type="AlphaFoldDB" id="A0A1Y1VPD8"/>
<reference evidence="6 7" key="1">
    <citation type="submission" date="2016-08" db="EMBL/GenBank/DDBJ databases">
        <title>Genomes of anaerobic fungi encode conserved fungal cellulosomes for biomass hydrolysis.</title>
        <authorList>
            <consortium name="DOE Joint Genome Institute"/>
            <person name="Haitjema C.H."/>
            <person name="Gilmore S.P."/>
            <person name="Henske J.K."/>
            <person name="Solomon K.V."/>
            <person name="De Groot R."/>
            <person name="Kuo A."/>
            <person name="Mondo S.J."/>
            <person name="Salamov A.A."/>
            <person name="Labutti K."/>
            <person name="Zhao Z."/>
            <person name="Chiniquy J."/>
            <person name="Barry K."/>
            <person name="Brewer H.M."/>
            <person name="Purvine S.O."/>
            <person name="Wright A.T."/>
            <person name="Boxma B."/>
            <person name="Van Alen T."/>
            <person name="Hackstein J.H."/>
            <person name="Baker S.E."/>
            <person name="Grigoriev I.V."/>
            <person name="O'Malley M.A."/>
        </authorList>
    </citation>
    <scope>NUCLEOTIDE SEQUENCE [LARGE SCALE GENOMIC DNA]</scope>
    <source>
        <strain evidence="7">finn</strain>
    </source>
</reference>
<dbReference type="OrthoDB" id="1600564at2759"/>
<feature type="domain" description="CBM10" evidence="5">
    <location>
        <begin position="321"/>
        <end position="358"/>
    </location>
</feature>
<evidence type="ECO:0000256" key="4">
    <source>
        <dbReference type="SAM" id="SignalP"/>
    </source>
</evidence>
<dbReference type="EMBL" id="MCFH01000001">
    <property type="protein sequence ID" value="ORX61256.1"/>
    <property type="molecule type" value="Genomic_DNA"/>
</dbReference>
<dbReference type="Gene3D" id="3.90.1220.10">
    <property type="entry name" value="Cellulose docking domain, dockering"/>
    <property type="match status" value="2"/>
</dbReference>
<dbReference type="Pfam" id="PF02013">
    <property type="entry name" value="CBM_10"/>
    <property type="match status" value="2"/>
</dbReference>
<keyword evidence="2" id="KW-0677">Repeat</keyword>
<dbReference type="PANTHER" id="PTHR45648:SF22">
    <property type="entry name" value="GDSL LIPASE_ACYLHYDROLASE FAMILY PROTEIN (AFU_ORTHOLOGUE AFUA_4G14700)"/>
    <property type="match status" value="1"/>
</dbReference>
<comment type="caution">
    <text evidence="6">The sequence shown here is derived from an EMBL/GenBank/DDBJ whole genome shotgun (WGS) entry which is preliminary data.</text>
</comment>
<evidence type="ECO:0000313" key="6">
    <source>
        <dbReference type="EMBL" id="ORX61256.1"/>
    </source>
</evidence>
<dbReference type="SUPFAM" id="SSF64571">
    <property type="entry name" value="Cellulose docking domain, dockering"/>
    <property type="match status" value="2"/>
</dbReference>
<dbReference type="PROSITE" id="PS51763">
    <property type="entry name" value="CBM10"/>
    <property type="match status" value="2"/>
</dbReference>
<feature type="chain" id="PRO_5013186289" description="CBM10 domain-containing protein" evidence="4">
    <location>
        <begin position="21"/>
        <end position="408"/>
    </location>
</feature>
<dbReference type="Pfam" id="PF00657">
    <property type="entry name" value="Lipase_GDSL"/>
    <property type="match status" value="1"/>
</dbReference>
<proteinExistence type="predicted"/>
<keyword evidence="1 4" id="KW-0732">Signal</keyword>
<dbReference type="PANTHER" id="PTHR45648">
    <property type="entry name" value="GDSL LIPASE/ACYLHYDROLASE FAMILY PROTEIN (AFU_ORTHOLOGUE AFUA_4G14700)"/>
    <property type="match status" value="1"/>
</dbReference>
<evidence type="ECO:0000313" key="7">
    <source>
        <dbReference type="Proteomes" id="UP000193719"/>
    </source>
</evidence>
<reference evidence="6 7" key="2">
    <citation type="submission" date="2016-08" db="EMBL/GenBank/DDBJ databases">
        <title>Pervasive Adenine N6-methylation of Active Genes in Fungi.</title>
        <authorList>
            <consortium name="DOE Joint Genome Institute"/>
            <person name="Mondo S.J."/>
            <person name="Dannebaum R.O."/>
            <person name="Kuo R.C."/>
            <person name="Labutti K."/>
            <person name="Haridas S."/>
            <person name="Kuo A."/>
            <person name="Salamov A."/>
            <person name="Ahrendt S.R."/>
            <person name="Lipzen A."/>
            <person name="Sullivan W."/>
            <person name="Andreopoulos W.B."/>
            <person name="Clum A."/>
            <person name="Lindquist E."/>
            <person name="Daum C."/>
            <person name="Ramamoorthy G.K."/>
            <person name="Gryganskyi A."/>
            <person name="Culley D."/>
            <person name="Magnuson J.K."/>
            <person name="James T.Y."/>
            <person name="O'Malley M.A."/>
            <person name="Stajich J.E."/>
            <person name="Spatafora J.W."/>
            <person name="Visel A."/>
            <person name="Grigoriev I.V."/>
        </authorList>
    </citation>
    <scope>NUCLEOTIDE SEQUENCE [LARGE SCALE GENOMIC DNA]</scope>
    <source>
        <strain evidence="7">finn</strain>
    </source>
</reference>
<dbReference type="STRING" id="1754191.A0A1Y1VPD8"/>
<dbReference type="CDD" id="cd01846">
    <property type="entry name" value="fatty_acyltransferase_like"/>
    <property type="match status" value="1"/>
</dbReference>
<name>A0A1Y1VPD8_9FUNG</name>
<feature type="domain" description="CBM10" evidence="5">
    <location>
        <begin position="363"/>
        <end position="402"/>
    </location>
</feature>
<dbReference type="SUPFAM" id="SSF52266">
    <property type="entry name" value="SGNH hydrolase"/>
    <property type="match status" value="1"/>
</dbReference>
<keyword evidence="7" id="KW-1185">Reference proteome</keyword>
<dbReference type="Gene3D" id="3.40.50.1110">
    <property type="entry name" value="SGNH hydrolase"/>
    <property type="match status" value="1"/>
</dbReference>
<dbReference type="InterPro" id="IPR036514">
    <property type="entry name" value="SGNH_hydro_sf"/>
</dbReference>
<dbReference type="InterPro" id="IPR009034">
    <property type="entry name" value="Dockerin_dom_fun_sf"/>
</dbReference>
<dbReference type="GO" id="GO:0016788">
    <property type="term" value="F:hydrolase activity, acting on ester bonds"/>
    <property type="evidence" value="ECO:0007669"/>
    <property type="project" value="InterPro"/>
</dbReference>
<dbReference type="InterPro" id="IPR001087">
    <property type="entry name" value="GDSL"/>
</dbReference>
<feature type="signal peptide" evidence="4">
    <location>
        <begin position="1"/>
        <end position="20"/>
    </location>
</feature>
<sequence length="408" mass="46239">MRSFKFFALTLAAIVGSTFGAKKGSESSFTYMSGTTPFKYSEFKDIVIYGDSYTTVSTNYNTMEYTGENLSKGKNWPQHLIDPIHPMKMWNFAANGAVVDARIVGQYTPMTEQYSYFLKHMGKGQKFNTWKGETTLFTIWFGINDLLSKRGTGTSVDEQIATSMFEMIEGMYNEGGRNFMIFFVPDVSKSPLYYGNETQKTYIPAYNQILNKYAMMYQASHPDTNFFVYNTFSEFEYIMENKSEYGLTNITDVCQTGFGFGGFQWGGQSNCDEKTYFWADNLHPSPKVHEALAYDIDKFLSTNEKNQQLVNGNNNNQDQDSCWSEELGYPCCTSTTKVVYTDESGNWGVENNNWCGIVSETSACWAELLGYSCCSTKTCRNAVYTDDDGQWDVENGNWCGITSANTMC</sequence>
<evidence type="ECO:0000256" key="2">
    <source>
        <dbReference type="ARBA" id="ARBA00022737"/>
    </source>
</evidence>
<dbReference type="InterPro" id="IPR002883">
    <property type="entry name" value="CBM10/Dockerin_dom"/>
</dbReference>
<organism evidence="6 7">
    <name type="scientific">Piromyces finnis</name>
    <dbReference type="NCBI Taxonomy" id="1754191"/>
    <lineage>
        <taxon>Eukaryota</taxon>
        <taxon>Fungi</taxon>
        <taxon>Fungi incertae sedis</taxon>
        <taxon>Chytridiomycota</taxon>
        <taxon>Chytridiomycota incertae sedis</taxon>
        <taxon>Neocallimastigomycetes</taxon>
        <taxon>Neocallimastigales</taxon>
        <taxon>Neocallimastigaceae</taxon>
        <taxon>Piromyces</taxon>
    </lineage>
</organism>
<accession>A0A1Y1VPD8</accession>
<evidence type="ECO:0000259" key="5">
    <source>
        <dbReference type="PROSITE" id="PS51763"/>
    </source>
</evidence>
<dbReference type="Proteomes" id="UP000193719">
    <property type="component" value="Unassembled WGS sequence"/>
</dbReference>
<keyword evidence="3" id="KW-0378">Hydrolase</keyword>
<evidence type="ECO:0000256" key="3">
    <source>
        <dbReference type="ARBA" id="ARBA00022801"/>
    </source>
</evidence>